<comment type="caution">
    <text evidence="1">The sequence shown here is derived from an EMBL/GenBank/DDBJ whole genome shotgun (WGS) entry which is preliminary data.</text>
</comment>
<keyword evidence="2" id="KW-1185">Reference proteome</keyword>
<proteinExistence type="predicted"/>
<dbReference type="AlphaFoldDB" id="A0A840CPJ9"/>
<reference evidence="1 2" key="1">
    <citation type="submission" date="2020-08" db="EMBL/GenBank/DDBJ databases">
        <title>Genomic Encyclopedia of Type Strains, Phase IV (KMG-IV): sequencing the most valuable type-strain genomes for metagenomic binning, comparative biology and taxonomic classification.</title>
        <authorList>
            <person name="Goeker M."/>
        </authorList>
    </citation>
    <scope>NUCLEOTIDE SEQUENCE [LARGE SCALE GENOMIC DNA]</scope>
    <source>
        <strain evidence="1 2">DSM 104969</strain>
    </source>
</reference>
<evidence type="ECO:0000313" key="1">
    <source>
        <dbReference type="EMBL" id="MBB4036991.1"/>
    </source>
</evidence>
<organism evidence="1 2">
    <name type="scientific">Dysgonomonas hofstadii</name>
    <dbReference type="NCBI Taxonomy" id="637886"/>
    <lineage>
        <taxon>Bacteria</taxon>
        <taxon>Pseudomonadati</taxon>
        <taxon>Bacteroidota</taxon>
        <taxon>Bacteroidia</taxon>
        <taxon>Bacteroidales</taxon>
        <taxon>Dysgonomonadaceae</taxon>
        <taxon>Dysgonomonas</taxon>
    </lineage>
</organism>
<accession>A0A840CPJ9</accession>
<dbReference type="Proteomes" id="UP000555103">
    <property type="component" value="Unassembled WGS sequence"/>
</dbReference>
<gene>
    <name evidence="1" type="ORF">GGR21_002905</name>
</gene>
<sequence length="185" mass="20305">MTCKLLKNITHTCEYNPGGIVAVYLLDIRDFISYKFTGDGLFDSGFISSIESGEPFREIGAVNESAFTEIHDNGIYKQQLTTFIRTLSGEKLSDLLLVAGNKYIVAFRNSQGKVYCFGSDGGASLSFSQISGQTGETSGYQVSITKNSVYPLFEADAGRFNTIPVLGTEDLRIVMTENYEEAILI</sequence>
<name>A0A840CPJ9_9BACT</name>
<evidence type="ECO:0000313" key="2">
    <source>
        <dbReference type="Proteomes" id="UP000555103"/>
    </source>
</evidence>
<protein>
    <submittedName>
        <fullName evidence="1">Uncharacterized protein</fullName>
    </submittedName>
</protein>
<dbReference type="RefSeq" id="WP_183307871.1">
    <property type="nucleotide sequence ID" value="NZ_JACIEP010000010.1"/>
</dbReference>
<dbReference type="EMBL" id="JACIEP010000010">
    <property type="protein sequence ID" value="MBB4036991.1"/>
    <property type="molecule type" value="Genomic_DNA"/>
</dbReference>